<name>A0A2T0JIJ5_9ACTN</name>
<evidence type="ECO:0000313" key="2">
    <source>
        <dbReference type="Proteomes" id="UP000239415"/>
    </source>
</evidence>
<organism evidence="1 2">
    <name type="scientific">Actinoplanes italicus</name>
    <dbReference type="NCBI Taxonomy" id="113567"/>
    <lineage>
        <taxon>Bacteria</taxon>
        <taxon>Bacillati</taxon>
        <taxon>Actinomycetota</taxon>
        <taxon>Actinomycetes</taxon>
        <taxon>Micromonosporales</taxon>
        <taxon>Micromonosporaceae</taxon>
        <taxon>Actinoplanes</taxon>
    </lineage>
</organism>
<protein>
    <submittedName>
        <fullName evidence="1">Uncharacterized protein</fullName>
    </submittedName>
</protein>
<dbReference type="EMBL" id="PVMZ01000042">
    <property type="protein sequence ID" value="PRX07406.1"/>
    <property type="molecule type" value="Genomic_DNA"/>
</dbReference>
<dbReference type="Proteomes" id="UP000239415">
    <property type="component" value="Unassembled WGS sequence"/>
</dbReference>
<dbReference type="AlphaFoldDB" id="A0A2T0JIJ5"/>
<proteinExistence type="predicted"/>
<sequence>MAACTAPELITRVDRILGQPDRQLEPCADQATRVVAITVDRPGGIAQHVAPACLWCSLVVRTRHNGHLVRSP</sequence>
<keyword evidence="2" id="KW-1185">Reference proteome</keyword>
<accession>A0A2T0JIJ5</accession>
<dbReference type="RefSeq" id="WP_106330967.1">
    <property type="nucleotide sequence ID" value="NZ_BOMO01000163.1"/>
</dbReference>
<evidence type="ECO:0000313" key="1">
    <source>
        <dbReference type="EMBL" id="PRX07406.1"/>
    </source>
</evidence>
<reference evidence="1 2" key="1">
    <citation type="submission" date="2018-03" db="EMBL/GenBank/DDBJ databases">
        <title>Genomic Encyclopedia of Archaeal and Bacterial Type Strains, Phase II (KMG-II): from individual species to whole genera.</title>
        <authorList>
            <person name="Goeker M."/>
        </authorList>
    </citation>
    <scope>NUCLEOTIDE SEQUENCE [LARGE SCALE GENOMIC DNA]</scope>
    <source>
        <strain evidence="1 2">DSM 43146</strain>
    </source>
</reference>
<comment type="caution">
    <text evidence="1">The sequence shown here is derived from an EMBL/GenBank/DDBJ whole genome shotgun (WGS) entry which is preliminary data.</text>
</comment>
<gene>
    <name evidence="1" type="ORF">CLV67_14281</name>
</gene>